<dbReference type="GO" id="GO:0046872">
    <property type="term" value="F:metal ion binding"/>
    <property type="evidence" value="ECO:0007669"/>
    <property type="project" value="UniProtKB-KW"/>
</dbReference>
<dbReference type="Gene3D" id="1.10.600.10">
    <property type="entry name" value="Farnesyl Diphosphate Synthase"/>
    <property type="match status" value="1"/>
</dbReference>
<protein>
    <recommendedName>
        <fullName evidence="4">Terpene synthase</fullName>
        <ecNumber evidence="4">4.2.3.-</ecNumber>
    </recommendedName>
</protein>
<accession>A0A6A5VWC2</accession>
<dbReference type="SUPFAM" id="SSF48576">
    <property type="entry name" value="Terpenoid synthases"/>
    <property type="match status" value="1"/>
</dbReference>
<keyword evidence="4" id="KW-0479">Metal-binding</keyword>
<dbReference type="PANTHER" id="PTHR35201:SF4">
    <property type="entry name" value="BETA-PINACENE SYNTHASE-RELATED"/>
    <property type="match status" value="1"/>
</dbReference>
<keyword evidence="4" id="KW-0456">Lyase</keyword>
<dbReference type="Proteomes" id="UP000799779">
    <property type="component" value="Unassembled WGS sequence"/>
</dbReference>
<dbReference type="PANTHER" id="PTHR35201">
    <property type="entry name" value="TERPENE SYNTHASE"/>
    <property type="match status" value="1"/>
</dbReference>
<dbReference type="EMBL" id="ML977683">
    <property type="protein sequence ID" value="KAF1993843.1"/>
    <property type="molecule type" value="Genomic_DNA"/>
</dbReference>
<evidence type="ECO:0000256" key="1">
    <source>
        <dbReference type="ARBA" id="ARBA00001946"/>
    </source>
</evidence>
<evidence type="ECO:0000256" key="3">
    <source>
        <dbReference type="ARBA" id="ARBA00022842"/>
    </source>
</evidence>
<gene>
    <name evidence="5" type="ORF">P154DRAFT_625136</name>
</gene>
<dbReference type="GO" id="GO:0008299">
    <property type="term" value="P:isoprenoid biosynthetic process"/>
    <property type="evidence" value="ECO:0007669"/>
    <property type="project" value="UniProtKB-ARBA"/>
</dbReference>
<dbReference type="GO" id="GO:0010333">
    <property type="term" value="F:terpene synthase activity"/>
    <property type="evidence" value="ECO:0007669"/>
    <property type="project" value="InterPro"/>
</dbReference>
<sequence length="365" mass="41273">MVLEYRFSSVVSPSRYDSQGLMGDIPLRQSNFADAETVGEIRAQEDWNVLVAPLSEKFHGGLDPNLSFVSVSIPECRPERLEIISYANEFAFIYDDATENIAHDRAEADMAQTLDLFMQGATTGYVDPRGSGKNKIQAQIFNEMAAIDRPRAMVCMQAWAEFLQLTSSRDRKVRFDTLDEYIPYRVWDVGQMLMYGLVTFGMGLTIPEEDKGRATEATVSAFGVIALTNDLFSWERERDAAKRDGMPHVMNAIYVLMGQHNVSEEEAKQMCHEKIVELVQEYKAIVEKYKNDTSSCIDLRKYIEALQCNISGNLIWSLTCPRYNPGTKLNACQTWMRSRVRAHNFKPNKTYPAALPPSPPSSVSN</sequence>
<dbReference type="Pfam" id="PF19086">
    <property type="entry name" value="Terpene_syn_C_2"/>
    <property type="match status" value="1"/>
</dbReference>
<keyword evidence="3 4" id="KW-0460">Magnesium</keyword>
<dbReference type="AlphaFoldDB" id="A0A6A5VWC2"/>
<reference evidence="5" key="1">
    <citation type="journal article" date="2020" name="Stud. Mycol.">
        <title>101 Dothideomycetes genomes: a test case for predicting lifestyles and emergence of pathogens.</title>
        <authorList>
            <person name="Haridas S."/>
            <person name="Albert R."/>
            <person name="Binder M."/>
            <person name="Bloem J."/>
            <person name="Labutti K."/>
            <person name="Salamov A."/>
            <person name="Andreopoulos B."/>
            <person name="Baker S."/>
            <person name="Barry K."/>
            <person name="Bills G."/>
            <person name="Bluhm B."/>
            <person name="Cannon C."/>
            <person name="Castanera R."/>
            <person name="Culley D."/>
            <person name="Daum C."/>
            <person name="Ezra D."/>
            <person name="Gonzalez J."/>
            <person name="Henrissat B."/>
            <person name="Kuo A."/>
            <person name="Liang C."/>
            <person name="Lipzen A."/>
            <person name="Lutzoni F."/>
            <person name="Magnuson J."/>
            <person name="Mondo S."/>
            <person name="Nolan M."/>
            <person name="Ohm R."/>
            <person name="Pangilinan J."/>
            <person name="Park H.-J."/>
            <person name="Ramirez L."/>
            <person name="Alfaro M."/>
            <person name="Sun H."/>
            <person name="Tritt A."/>
            <person name="Yoshinaga Y."/>
            <person name="Zwiers L.-H."/>
            <person name="Turgeon B."/>
            <person name="Goodwin S."/>
            <person name="Spatafora J."/>
            <person name="Crous P."/>
            <person name="Grigoriev I."/>
        </authorList>
    </citation>
    <scope>NUCLEOTIDE SEQUENCE</scope>
    <source>
        <strain evidence="5">CBS 123094</strain>
    </source>
</reference>
<dbReference type="EC" id="4.2.3.-" evidence="4"/>
<evidence type="ECO:0000313" key="6">
    <source>
        <dbReference type="Proteomes" id="UP000799779"/>
    </source>
</evidence>
<evidence type="ECO:0000256" key="4">
    <source>
        <dbReference type="RuleBase" id="RU366034"/>
    </source>
</evidence>
<keyword evidence="6" id="KW-1185">Reference proteome</keyword>
<evidence type="ECO:0000313" key="5">
    <source>
        <dbReference type="EMBL" id="KAF1993843.1"/>
    </source>
</evidence>
<name>A0A6A5VWC2_9PLEO</name>
<proteinExistence type="inferred from homology"/>
<dbReference type="InterPro" id="IPR008949">
    <property type="entry name" value="Isoprenoid_synthase_dom_sf"/>
</dbReference>
<comment type="similarity">
    <text evidence="2 4">Belongs to the terpene synthase family.</text>
</comment>
<dbReference type="OrthoDB" id="6921389at2759"/>
<evidence type="ECO:0000256" key="2">
    <source>
        <dbReference type="ARBA" id="ARBA00006333"/>
    </source>
</evidence>
<comment type="cofactor">
    <cofactor evidence="1 4">
        <name>Mg(2+)</name>
        <dbReference type="ChEBI" id="CHEBI:18420"/>
    </cofactor>
</comment>
<dbReference type="InterPro" id="IPR034686">
    <property type="entry name" value="Terpene_cyclase-like_2"/>
</dbReference>
<organism evidence="5 6">
    <name type="scientific">Amniculicola lignicola CBS 123094</name>
    <dbReference type="NCBI Taxonomy" id="1392246"/>
    <lineage>
        <taxon>Eukaryota</taxon>
        <taxon>Fungi</taxon>
        <taxon>Dikarya</taxon>
        <taxon>Ascomycota</taxon>
        <taxon>Pezizomycotina</taxon>
        <taxon>Dothideomycetes</taxon>
        <taxon>Pleosporomycetidae</taxon>
        <taxon>Pleosporales</taxon>
        <taxon>Amniculicolaceae</taxon>
        <taxon>Amniculicola</taxon>
    </lineage>
</organism>